<dbReference type="InterPro" id="IPR006128">
    <property type="entry name" value="Lipoprotein_PsaA-like"/>
</dbReference>
<dbReference type="CDD" id="cd01137">
    <property type="entry name" value="PsaA"/>
    <property type="match status" value="1"/>
</dbReference>
<dbReference type="Gene3D" id="3.40.50.1980">
    <property type="entry name" value="Nitrogenase molybdenum iron protein domain"/>
    <property type="match status" value="2"/>
</dbReference>
<evidence type="ECO:0000256" key="7">
    <source>
        <dbReference type="SAM" id="SignalP"/>
    </source>
</evidence>
<evidence type="ECO:0000256" key="1">
    <source>
        <dbReference type="ARBA" id="ARBA00004196"/>
    </source>
</evidence>
<reference evidence="8" key="1">
    <citation type="submission" date="2024-05" db="EMBL/GenBank/DDBJ databases">
        <authorList>
            <person name="Kim S."/>
            <person name="Heo J."/>
            <person name="Choi H."/>
            <person name="Choi Y."/>
            <person name="Kwon S.-W."/>
            <person name="Kim Y."/>
        </authorList>
    </citation>
    <scope>NUCLEOTIDE SEQUENCE</scope>
    <source>
        <strain evidence="8">KACC 23698</strain>
    </source>
</reference>
<comment type="subcellular location">
    <subcellularLocation>
        <location evidence="1">Cell envelope</location>
    </subcellularLocation>
</comment>
<comment type="similarity">
    <text evidence="2 6">Belongs to the bacterial solute-binding protein 9 family.</text>
</comment>
<dbReference type="Pfam" id="PF01297">
    <property type="entry name" value="ZnuA"/>
    <property type="match status" value="1"/>
</dbReference>
<dbReference type="PRINTS" id="PR00690">
    <property type="entry name" value="ADHESNFAMILY"/>
</dbReference>
<dbReference type="InterPro" id="IPR006311">
    <property type="entry name" value="TAT_signal"/>
</dbReference>
<organism evidence="8">
    <name type="scientific">Alsobacter sp. KACC 23698</name>
    <dbReference type="NCBI Taxonomy" id="3149229"/>
    <lineage>
        <taxon>Bacteria</taxon>
        <taxon>Pseudomonadati</taxon>
        <taxon>Pseudomonadota</taxon>
        <taxon>Alphaproteobacteria</taxon>
        <taxon>Hyphomicrobiales</taxon>
        <taxon>Alsobacteraceae</taxon>
        <taxon>Alsobacter</taxon>
    </lineage>
</organism>
<dbReference type="PANTHER" id="PTHR42953">
    <property type="entry name" value="HIGH-AFFINITY ZINC UPTAKE SYSTEM PROTEIN ZNUA-RELATED"/>
    <property type="match status" value="1"/>
</dbReference>
<dbReference type="GO" id="GO:0030313">
    <property type="term" value="C:cell envelope"/>
    <property type="evidence" value="ECO:0007669"/>
    <property type="project" value="UniProtKB-SubCell"/>
</dbReference>
<dbReference type="SUPFAM" id="SSF53807">
    <property type="entry name" value="Helical backbone' metal receptor"/>
    <property type="match status" value="1"/>
</dbReference>
<dbReference type="EMBL" id="CP157484">
    <property type="protein sequence ID" value="XBO38033.1"/>
    <property type="molecule type" value="Genomic_DNA"/>
</dbReference>
<evidence type="ECO:0000256" key="4">
    <source>
        <dbReference type="ARBA" id="ARBA00022723"/>
    </source>
</evidence>
<dbReference type="InterPro" id="IPR006127">
    <property type="entry name" value="ZnuA-like"/>
</dbReference>
<keyword evidence="3 6" id="KW-0813">Transport</keyword>
<sequence length="304" mass="31818">MPDRRSLLGLVLAAALALSGPCPATAQAAPAERIPVVASFSILGDFVRQVGGDRVQAVSLVGPNGDAHVFQPSPADARTLAGARLVVVNGLGLEGWIDRLVRASGSRAPVVTASAGVKPLESREGGEAPHADPHAWQDVANAKAYVAAIRDGLSAADPAGKAVYDERAAAYLAQLDALDAEVRAAIARIPADRRRIVTTHDAFGYFGRAYGVAFIAPQGVSTEAEASARDVARIIRQIRAEKVPAVFLENVSDPRLMQRITRETGAKVGGKLYSDALSEQGGPAGTYIEMIRNNIRELSAALSS</sequence>
<evidence type="ECO:0000256" key="6">
    <source>
        <dbReference type="RuleBase" id="RU003512"/>
    </source>
</evidence>
<dbReference type="InterPro" id="IPR050492">
    <property type="entry name" value="Bact_metal-bind_prot9"/>
</dbReference>
<dbReference type="GO" id="GO:0046872">
    <property type="term" value="F:metal ion binding"/>
    <property type="evidence" value="ECO:0007669"/>
    <property type="project" value="UniProtKB-KW"/>
</dbReference>
<dbReference type="PRINTS" id="PR00691">
    <property type="entry name" value="ADHESINB"/>
</dbReference>
<dbReference type="GO" id="GO:0007155">
    <property type="term" value="P:cell adhesion"/>
    <property type="evidence" value="ECO:0007669"/>
    <property type="project" value="InterPro"/>
</dbReference>
<gene>
    <name evidence="8" type="ORF">ABEG18_20290</name>
</gene>
<dbReference type="RefSeq" id="WP_406854863.1">
    <property type="nucleotide sequence ID" value="NZ_CP157484.1"/>
</dbReference>
<keyword evidence="4" id="KW-0479">Metal-binding</keyword>
<feature type="chain" id="PRO_5043605101" evidence="7">
    <location>
        <begin position="29"/>
        <end position="304"/>
    </location>
</feature>
<dbReference type="AlphaFoldDB" id="A0AAU7JCJ8"/>
<dbReference type="PANTHER" id="PTHR42953:SF1">
    <property type="entry name" value="METAL-BINDING PROTEIN HI_0362-RELATED"/>
    <property type="match status" value="1"/>
</dbReference>
<dbReference type="PROSITE" id="PS51318">
    <property type="entry name" value="TAT"/>
    <property type="match status" value="1"/>
</dbReference>
<name>A0AAU7JCJ8_9HYPH</name>
<dbReference type="InterPro" id="IPR006129">
    <property type="entry name" value="AdhesinB"/>
</dbReference>
<accession>A0AAU7JCJ8</accession>
<dbReference type="GO" id="GO:0030001">
    <property type="term" value="P:metal ion transport"/>
    <property type="evidence" value="ECO:0007669"/>
    <property type="project" value="InterPro"/>
</dbReference>
<evidence type="ECO:0000256" key="3">
    <source>
        <dbReference type="ARBA" id="ARBA00022448"/>
    </source>
</evidence>
<proteinExistence type="inferred from homology"/>
<evidence type="ECO:0000256" key="2">
    <source>
        <dbReference type="ARBA" id="ARBA00011028"/>
    </source>
</evidence>
<keyword evidence="5 7" id="KW-0732">Signal</keyword>
<evidence type="ECO:0000313" key="8">
    <source>
        <dbReference type="EMBL" id="XBO38033.1"/>
    </source>
</evidence>
<feature type="signal peptide" evidence="7">
    <location>
        <begin position="1"/>
        <end position="28"/>
    </location>
</feature>
<evidence type="ECO:0000256" key="5">
    <source>
        <dbReference type="ARBA" id="ARBA00022729"/>
    </source>
</evidence>
<protein>
    <submittedName>
        <fullName evidence="8">Metal ABC transporter substrate-binding protein</fullName>
    </submittedName>
</protein>